<dbReference type="KEGG" id="dpx:DAPPUDRAFT_113135"/>
<dbReference type="AlphaFoldDB" id="E9HE65"/>
<name>E9HE65_DAPPU</name>
<evidence type="ECO:0000313" key="2">
    <source>
        <dbReference type="EMBL" id="EFX69958.1"/>
    </source>
</evidence>
<sequence>MEDTFSEPTSVGVYMEVLLNWELHHHFSLIEYLKEQTRYGNFLKQWKTSFLRQLHLALFCKFCTTASRGIYVHDVDVTRQPKEDKHKLDLISKDQFKKTYKELEKDKAKKFFVLRSGTPKYGVMDYHFYIRQTVVEHLELNSNFYKPFHTAKESFTKYGILCFFYHHQLFAKSLQFFFSLENSKELGKDGTYVDHHVLAAFSKEFKVSVKVFQPDGSHHFLENTESLLPTVQVAYNSYKHYYSVKCEGRAAVSAAVGEGSINPFKGGGEVGISRDDGQPGRNSSPKGYAGPSGGNRAPDQTRTSTLPCVTGLSVRFLGARRLSVS</sequence>
<dbReference type="Gene3D" id="3.90.70.80">
    <property type="match status" value="1"/>
</dbReference>
<proteinExistence type="predicted"/>
<keyword evidence="3" id="KW-1185">Reference proteome</keyword>
<dbReference type="GO" id="GO:0004843">
    <property type="term" value="F:cysteine-type deubiquitinase activity"/>
    <property type="evidence" value="ECO:0000318"/>
    <property type="project" value="GO_Central"/>
</dbReference>
<dbReference type="EMBL" id="GL732627">
    <property type="protein sequence ID" value="EFX69958.1"/>
    <property type="molecule type" value="Genomic_DNA"/>
</dbReference>
<dbReference type="InParanoid" id="E9HE65"/>
<dbReference type="Proteomes" id="UP000000305">
    <property type="component" value="Unassembled WGS sequence"/>
</dbReference>
<gene>
    <name evidence="2" type="ORF">DAPPUDRAFT_113135</name>
</gene>
<evidence type="ECO:0008006" key="4">
    <source>
        <dbReference type="Google" id="ProtNLM"/>
    </source>
</evidence>
<accession>E9HE65</accession>
<evidence type="ECO:0000256" key="1">
    <source>
        <dbReference type="SAM" id="MobiDB-lite"/>
    </source>
</evidence>
<protein>
    <recommendedName>
        <fullName evidence="4">OTU domain-containing protein</fullName>
    </recommendedName>
</protein>
<evidence type="ECO:0000313" key="3">
    <source>
        <dbReference type="Proteomes" id="UP000000305"/>
    </source>
</evidence>
<feature type="region of interest" description="Disordered" evidence="1">
    <location>
        <begin position="266"/>
        <end position="305"/>
    </location>
</feature>
<reference evidence="2 3" key="1">
    <citation type="journal article" date="2011" name="Science">
        <title>The ecoresponsive genome of Daphnia pulex.</title>
        <authorList>
            <person name="Colbourne J.K."/>
            <person name="Pfrender M.E."/>
            <person name="Gilbert D."/>
            <person name="Thomas W.K."/>
            <person name="Tucker A."/>
            <person name="Oakley T.H."/>
            <person name="Tokishita S."/>
            <person name="Aerts A."/>
            <person name="Arnold G.J."/>
            <person name="Basu M.K."/>
            <person name="Bauer D.J."/>
            <person name="Caceres C.E."/>
            <person name="Carmel L."/>
            <person name="Casola C."/>
            <person name="Choi J.H."/>
            <person name="Detter J.C."/>
            <person name="Dong Q."/>
            <person name="Dusheyko S."/>
            <person name="Eads B.D."/>
            <person name="Frohlich T."/>
            <person name="Geiler-Samerotte K.A."/>
            <person name="Gerlach D."/>
            <person name="Hatcher P."/>
            <person name="Jogdeo S."/>
            <person name="Krijgsveld J."/>
            <person name="Kriventseva E.V."/>
            <person name="Kultz D."/>
            <person name="Laforsch C."/>
            <person name="Lindquist E."/>
            <person name="Lopez J."/>
            <person name="Manak J.R."/>
            <person name="Muller J."/>
            <person name="Pangilinan J."/>
            <person name="Patwardhan R.P."/>
            <person name="Pitluck S."/>
            <person name="Pritham E.J."/>
            <person name="Rechtsteiner A."/>
            <person name="Rho M."/>
            <person name="Rogozin I.B."/>
            <person name="Sakarya O."/>
            <person name="Salamov A."/>
            <person name="Schaack S."/>
            <person name="Shapiro H."/>
            <person name="Shiga Y."/>
            <person name="Skalitzky C."/>
            <person name="Smith Z."/>
            <person name="Souvorov A."/>
            <person name="Sung W."/>
            <person name="Tang Z."/>
            <person name="Tsuchiya D."/>
            <person name="Tu H."/>
            <person name="Vos H."/>
            <person name="Wang M."/>
            <person name="Wolf Y.I."/>
            <person name="Yamagata H."/>
            <person name="Yamada T."/>
            <person name="Ye Y."/>
            <person name="Shaw J.R."/>
            <person name="Andrews J."/>
            <person name="Crease T.J."/>
            <person name="Tang H."/>
            <person name="Lucas S.M."/>
            <person name="Robertson H.M."/>
            <person name="Bork P."/>
            <person name="Koonin E.V."/>
            <person name="Zdobnov E.M."/>
            <person name="Grigoriev I.V."/>
            <person name="Lynch M."/>
            <person name="Boore J.L."/>
        </authorList>
    </citation>
    <scope>NUCLEOTIDE SEQUENCE [LARGE SCALE GENOMIC DNA]</scope>
</reference>
<organism evidence="2 3">
    <name type="scientific">Daphnia pulex</name>
    <name type="common">Water flea</name>
    <dbReference type="NCBI Taxonomy" id="6669"/>
    <lineage>
        <taxon>Eukaryota</taxon>
        <taxon>Metazoa</taxon>
        <taxon>Ecdysozoa</taxon>
        <taxon>Arthropoda</taxon>
        <taxon>Crustacea</taxon>
        <taxon>Branchiopoda</taxon>
        <taxon>Diplostraca</taxon>
        <taxon>Cladocera</taxon>
        <taxon>Anomopoda</taxon>
        <taxon>Daphniidae</taxon>
        <taxon>Daphnia</taxon>
    </lineage>
</organism>
<dbReference type="HOGENOM" id="CLU_855945_0_0_1"/>